<dbReference type="RefSeq" id="WP_322445595.1">
    <property type="nucleotide sequence ID" value="NZ_JAXOFX010000003.1"/>
</dbReference>
<dbReference type="PANTHER" id="PTHR48098">
    <property type="entry name" value="ENTEROCHELIN ESTERASE-RELATED"/>
    <property type="match status" value="1"/>
</dbReference>
<dbReference type="Proteomes" id="UP001290455">
    <property type="component" value="Unassembled WGS sequence"/>
</dbReference>
<keyword evidence="2" id="KW-1185">Reference proteome</keyword>
<dbReference type="Gene3D" id="3.40.50.1820">
    <property type="entry name" value="alpha/beta hydrolase"/>
    <property type="match status" value="1"/>
</dbReference>
<organism evidence="1 2">
    <name type="scientific">Robertmurraya mangrovi</name>
    <dbReference type="NCBI Taxonomy" id="3098077"/>
    <lineage>
        <taxon>Bacteria</taxon>
        <taxon>Bacillati</taxon>
        <taxon>Bacillota</taxon>
        <taxon>Bacilli</taxon>
        <taxon>Bacillales</taxon>
        <taxon>Bacillaceae</taxon>
        <taxon>Robertmurraya</taxon>
    </lineage>
</organism>
<accession>A0ABU5IVW5</accession>
<sequence>MRALLEKFSVHMNVFNQERIIRVYLPVSYQEGENNYPVLYMHDGQNVFDDSEAIGGVSLKLKSYLDKNELDVIVVVIDQNSEERFNEYSPWVDGEYVKKLLGQASSLGGKGKQYMDFIVHELKPLIDEKYRTKKDYTAMAGISLGGLITTYAACKYPEIFKHIIIFSSAFYRNQEDIENLIKESDLSLIESFYMDCGTREGGESENDNICREFLTTNQRVYNILREKLPTTRFEIIKNASHGYVYFKERRAELFTFVKKIR</sequence>
<keyword evidence="1" id="KW-0378">Hydrolase</keyword>
<evidence type="ECO:0000313" key="2">
    <source>
        <dbReference type="Proteomes" id="UP001290455"/>
    </source>
</evidence>
<protein>
    <submittedName>
        <fullName evidence="1">Alpha/beta hydrolase-fold protein</fullName>
    </submittedName>
</protein>
<proteinExistence type="predicted"/>
<evidence type="ECO:0000313" key="1">
    <source>
        <dbReference type="EMBL" id="MDZ5471294.1"/>
    </source>
</evidence>
<dbReference type="InterPro" id="IPR029058">
    <property type="entry name" value="AB_hydrolase_fold"/>
</dbReference>
<dbReference type="InterPro" id="IPR050583">
    <property type="entry name" value="Mycobacterial_A85_antigen"/>
</dbReference>
<dbReference type="Pfam" id="PF00756">
    <property type="entry name" value="Esterase"/>
    <property type="match status" value="1"/>
</dbReference>
<dbReference type="SUPFAM" id="SSF53474">
    <property type="entry name" value="alpha/beta-Hydrolases"/>
    <property type="match status" value="1"/>
</dbReference>
<name>A0ABU5IVW5_9BACI</name>
<dbReference type="PANTHER" id="PTHR48098:SF6">
    <property type="entry name" value="FERRI-BACILLIBACTIN ESTERASE BESA"/>
    <property type="match status" value="1"/>
</dbReference>
<gene>
    <name evidence="1" type="ORF">SM124_05995</name>
</gene>
<reference evidence="1 2" key="1">
    <citation type="submission" date="2023-11" db="EMBL/GenBank/DDBJ databases">
        <title>Bacillus jintuensis, isolated from a mudflat on the Beibu Gulf coast.</title>
        <authorList>
            <person name="Li M."/>
        </authorList>
    </citation>
    <scope>NUCLEOTIDE SEQUENCE [LARGE SCALE GENOMIC DNA]</scope>
    <source>
        <strain evidence="1 2">31A1R</strain>
    </source>
</reference>
<dbReference type="EMBL" id="JAXOFX010000003">
    <property type="protein sequence ID" value="MDZ5471294.1"/>
    <property type="molecule type" value="Genomic_DNA"/>
</dbReference>
<dbReference type="GO" id="GO:0016787">
    <property type="term" value="F:hydrolase activity"/>
    <property type="evidence" value="ECO:0007669"/>
    <property type="project" value="UniProtKB-KW"/>
</dbReference>
<comment type="caution">
    <text evidence="1">The sequence shown here is derived from an EMBL/GenBank/DDBJ whole genome shotgun (WGS) entry which is preliminary data.</text>
</comment>
<dbReference type="InterPro" id="IPR000801">
    <property type="entry name" value="Esterase-like"/>
</dbReference>